<dbReference type="SMART" id="SM00267">
    <property type="entry name" value="GGDEF"/>
    <property type="match status" value="1"/>
</dbReference>
<dbReference type="Pfam" id="PF00990">
    <property type="entry name" value="GGDEF"/>
    <property type="match status" value="1"/>
</dbReference>
<dbReference type="NCBIfam" id="TIGR00254">
    <property type="entry name" value="GGDEF"/>
    <property type="match status" value="1"/>
</dbReference>
<dbReference type="InterPro" id="IPR035965">
    <property type="entry name" value="PAS-like_dom_sf"/>
</dbReference>
<protein>
    <recommendedName>
        <fullName evidence="1">GGDEF domain-containing protein</fullName>
    </recommendedName>
</protein>
<dbReference type="InterPro" id="IPR043128">
    <property type="entry name" value="Rev_trsase/Diguanyl_cyclase"/>
</dbReference>
<dbReference type="EMBL" id="FO681347">
    <property type="protein sequence ID" value="CCV64764.1"/>
    <property type="molecule type" value="Genomic_DNA"/>
</dbReference>
<reference evidence="2 3" key="1">
    <citation type="journal article" date="2013" name="J. Mol. Microbiol. Biotechnol.">
        <title>Analysis of the Complete Genomes of Acholeplasma brassicae , A. palmae and A. laidlawii and Their Comparison to the Obligate Parasites from ' Candidatus Phytoplasma'.</title>
        <authorList>
            <person name="Kube M."/>
            <person name="Siewert C."/>
            <person name="Migdoll A.M."/>
            <person name="Duduk B."/>
            <person name="Holz S."/>
            <person name="Rabus R."/>
            <person name="Seemuller E."/>
            <person name="Mitrovic J."/>
            <person name="Muller I."/>
            <person name="Buttner C."/>
            <person name="Reinhardt R."/>
        </authorList>
    </citation>
    <scope>NUCLEOTIDE SEQUENCE [LARGE SCALE GENOMIC DNA]</scope>
    <source>
        <strain evidence="2 3">J233</strain>
    </source>
</reference>
<dbReference type="Proteomes" id="UP000032740">
    <property type="component" value="Chromosome"/>
</dbReference>
<name>U4KLF3_ALTPJ</name>
<dbReference type="RefSeq" id="WP_030003648.1">
    <property type="nucleotide sequence ID" value="NC_022538.1"/>
</dbReference>
<evidence type="ECO:0000259" key="1">
    <source>
        <dbReference type="PROSITE" id="PS50887"/>
    </source>
</evidence>
<dbReference type="AlphaFoldDB" id="U4KLF3"/>
<feature type="domain" description="GGDEF" evidence="1">
    <location>
        <begin position="376"/>
        <end position="504"/>
    </location>
</feature>
<dbReference type="InterPro" id="IPR000160">
    <property type="entry name" value="GGDEF_dom"/>
</dbReference>
<dbReference type="CDD" id="cd01949">
    <property type="entry name" value="GGDEF"/>
    <property type="match status" value="1"/>
</dbReference>
<dbReference type="Gene3D" id="3.30.450.20">
    <property type="entry name" value="PAS domain"/>
    <property type="match status" value="2"/>
</dbReference>
<sequence>MKELNKALVALQNTIIYMGRPLFIIDSNNYEIVCDTPLSRDKLGIYVGMTLQEALGEEVTLSYLKNHVIRNEKNSEFLTFKTVEVLENYYLVMPNLVKEADYLETLASEVFFDEIEAKVILNSTGTIIGCNKKFEEIFGFTNQEIKSKILSNVLDLSLTDKEYINTHKEMFLNGHDICILATRKTKYGNRIKMNIDFVPILNKEEIIGIQVTYKPMNNIADIDLKSYKKIIDNHTDGVIIANDKKQIIYVNKTLCNIFQYHETEFEKMQFFDRALRSFSEQYMADKLEEILYKNDFWQGETWERKRDGSILPAWKQVFVIKDDRNQIIRYVATYKDLSGVTTANMSKMINKDPLTSLNTKQYFINRMESVLQEDPNNQKILFLDIDNFKELNDQNGHLLGDKLLVEISKRMVNHFKKSLKARYAGDEFVIHFSNLISMDKTIEMIDEFKKAMEKPMIIDGKPYIITISTGLAISPNDGVNILELLDRADKKMYFNKNTNRMVIR</sequence>
<evidence type="ECO:0000313" key="3">
    <source>
        <dbReference type="Proteomes" id="UP000032740"/>
    </source>
</evidence>
<evidence type="ECO:0000313" key="2">
    <source>
        <dbReference type="EMBL" id="CCV64764.1"/>
    </source>
</evidence>
<dbReference type="STRING" id="1318466.BN85411870"/>
<dbReference type="Pfam" id="PF00989">
    <property type="entry name" value="PAS"/>
    <property type="match status" value="1"/>
</dbReference>
<dbReference type="SMART" id="SM00091">
    <property type="entry name" value="PAS"/>
    <property type="match status" value="2"/>
</dbReference>
<dbReference type="InterPro" id="IPR013767">
    <property type="entry name" value="PAS_fold"/>
</dbReference>
<keyword evidence="3" id="KW-1185">Reference proteome</keyword>
<dbReference type="OrthoDB" id="384661at2"/>
<dbReference type="InterPro" id="IPR029787">
    <property type="entry name" value="Nucleotide_cyclase"/>
</dbReference>
<dbReference type="InterPro" id="IPR052155">
    <property type="entry name" value="Biofilm_reg_signaling"/>
</dbReference>
<dbReference type="Gene3D" id="3.30.70.270">
    <property type="match status" value="1"/>
</dbReference>
<dbReference type="SUPFAM" id="SSF55785">
    <property type="entry name" value="PYP-like sensor domain (PAS domain)"/>
    <property type="match status" value="2"/>
</dbReference>
<dbReference type="InterPro" id="IPR000014">
    <property type="entry name" value="PAS"/>
</dbReference>
<gene>
    <name evidence="2" type="ORF">BN85411870</name>
</gene>
<dbReference type="NCBIfam" id="TIGR00229">
    <property type="entry name" value="sensory_box"/>
    <property type="match status" value="2"/>
</dbReference>
<dbReference type="PANTHER" id="PTHR44757">
    <property type="entry name" value="DIGUANYLATE CYCLASE DGCP"/>
    <property type="match status" value="1"/>
</dbReference>
<dbReference type="Pfam" id="PF13426">
    <property type="entry name" value="PAS_9"/>
    <property type="match status" value="1"/>
</dbReference>
<dbReference type="PANTHER" id="PTHR44757:SF2">
    <property type="entry name" value="BIOFILM ARCHITECTURE MAINTENANCE PROTEIN MBAA"/>
    <property type="match status" value="1"/>
</dbReference>
<dbReference type="PROSITE" id="PS50887">
    <property type="entry name" value="GGDEF"/>
    <property type="match status" value="1"/>
</dbReference>
<organism evidence="2 3">
    <name type="scientific">Alteracholeplasma palmae (strain ATCC 49389 / J233)</name>
    <name type="common">Acholeplasma palmae</name>
    <dbReference type="NCBI Taxonomy" id="1318466"/>
    <lineage>
        <taxon>Bacteria</taxon>
        <taxon>Bacillati</taxon>
        <taxon>Mycoplasmatota</taxon>
        <taxon>Mollicutes</taxon>
        <taxon>Acholeplasmatales</taxon>
        <taxon>Acholeplasmataceae</taxon>
        <taxon>Acholeplasma</taxon>
    </lineage>
</organism>
<dbReference type="KEGG" id="apal:BN85411870"/>
<dbReference type="CDD" id="cd00130">
    <property type="entry name" value="PAS"/>
    <property type="match status" value="2"/>
</dbReference>
<dbReference type="HOGENOM" id="CLU_556432_0_0_14"/>
<proteinExistence type="predicted"/>
<accession>U4KLF3</accession>
<dbReference type="SUPFAM" id="SSF55073">
    <property type="entry name" value="Nucleotide cyclase"/>
    <property type="match status" value="1"/>
</dbReference>